<accession>A0A9Q0T6H3</accession>
<comment type="caution">
    <text evidence="1">The sequence shown here is derived from an EMBL/GenBank/DDBJ whole genome shotgun (WGS) entry which is preliminary data.</text>
</comment>
<keyword evidence="2" id="KW-1185">Reference proteome</keyword>
<organism evidence="1 2">
    <name type="scientific">Salix koriyanagi</name>
    <dbReference type="NCBI Taxonomy" id="2511006"/>
    <lineage>
        <taxon>Eukaryota</taxon>
        <taxon>Viridiplantae</taxon>
        <taxon>Streptophyta</taxon>
        <taxon>Embryophyta</taxon>
        <taxon>Tracheophyta</taxon>
        <taxon>Spermatophyta</taxon>
        <taxon>Magnoliopsida</taxon>
        <taxon>eudicotyledons</taxon>
        <taxon>Gunneridae</taxon>
        <taxon>Pentapetalae</taxon>
        <taxon>rosids</taxon>
        <taxon>fabids</taxon>
        <taxon>Malpighiales</taxon>
        <taxon>Salicaceae</taxon>
        <taxon>Saliceae</taxon>
        <taxon>Salix</taxon>
    </lineage>
</organism>
<sequence length="31" mass="3719">MFLGLYKNFFQFCQASQAQYFLRWLVGSLLV</sequence>
<evidence type="ECO:0000313" key="1">
    <source>
        <dbReference type="EMBL" id="KAJ6702275.1"/>
    </source>
</evidence>
<dbReference type="EMBL" id="JAPFFM010000016">
    <property type="protein sequence ID" value="KAJ6702275.1"/>
    <property type="molecule type" value="Genomic_DNA"/>
</dbReference>
<protein>
    <submittedName>
        <fullName evidence="1">Uncharacterized protein</fullName>
    </submittedName>
</protein>
<evidence type="ECO:0000313" key="2">
    <source>
        <dbReference type="Proteomes" id="UP001151752"/>
    </source>
</evidence>
<reference evidence="1" key="1">
    <citation type="submission" date="2022-11" db="EMBL/GenBank/DDBJ databases">
        <authorList>
            <person name="Hyden B.L."/>
            <person name="Feng K."/>
            <person name="Yates T."/>
            <person name="Jawdy S."/>
            <person name="Smart L.B."/>
            <person name="Muchero W."/>
        </authorList>
    </citation>
    <scope>NUCLEOTIDE SEQUENCE</scope>
    <source>
        <tissue evidence="1">Shoot tip</tissue>
    </source>
</reference>
<reference evidence="1" key="2">
    <citation type="journal article" date="2023" name="Int. J. Mol. Sci.">
        <title>De Novo Assembly and Annotation of 11 Diverse Shrub Willow (Salix) Genomes Reveals Novel Gene Organization in Sex-Linked Regions.</title>
        <authorList>
            <person name="Hyden B."/>
            <person name="Feng K."/>
            <person name="Yates T.B."/>
            <person name="Jawdy S."/>
            <person name="Cereghino C."/>
            <person name="Smart L.B."/>
            <person name="Muchero W."/>
        </authorList>
    </citation>
    <scope>NUCLEOTIDE SEQUENCE</scope>
    <source>
        <tissue evidence="1">Shoot tip</tissue>
    </source>
</reference>
<dbReference type="AlphaFoldDB" id="A0A9Q0T6H3"/>
<gene>
    <name evidence="1" type="ORF">OIU74_013430</name>
</gene>
<proteinExistence type="predicted"/>
<name>A0A9Q0T6H3_9ROSI</name>
<dbReference type="Proteomes" id="UP001151752">
    <property type="component" value="Chromosome 1"/>
</dbReference>